<keyword evidence="5 7" id="KW-1133">Transmembrane helix</keyword>
<evidence type="ECO:0000256" key="7">
    <source>
        <dbReference type="RuleBase" id="RU363032"/>
    </source>
</evidence>
<organism evidence="9 10">
    <name type="scientific">Pararhizobium mangrovi</name>
    <dbReference type="NCBI Taxonomy" id="2590452"/>
    <lineage>
        <taxon>Bacteria</taxon>
        <taxon>Pseudomonadati</taxon>
        <taxon>Pseudomonadota</taxon>
        <taxon>Alphaproteobacteria</taxon>
        <taxon>Hyphomicrobiales</taxon>
        <taxon>Rhizobiaceae</taxon>
        <taxon>Rhizobium/Agrobacterium group</taxon>
        <taxon>Pararhizobium</taxon>
    </lineage>
</organism>
<evidence type="ECO:0000256" key="5">
    <source>
        <dbReference type="ARBA" id="ARBA00022989"/>
    </source>
</evidence>
<proteinExistence type="inferred from homology"/>
<dbReference type="PROSITE" id="PS50928">
    <property type="entry name" value="ABC_TM1"/>
    <property type="match status" value="1"/>
</dbReference>
<comment type="subcellular location">
    <subcellularLocation>
        <location evidence="1 7">Cell membrane</location>
        <topology evidence="1 7">Multi-pass membrane protein</topology>
    </subcellularLocation>
</comment>
<feature type="transmembrane region" description="Helical" evidence="7">
    <location>
        <begin position="304"/>
        <end position="326"/>
    </location>
</feature>
<feature type="domain" description="ABC transmembrane type-1" evidence="8">
    <location>
        <begin position="109"/>
        <end position="325"/>
    </location>
</feature>
<dbReference type="AlphaFoldDB" id="A0A506U5F6"/>
<dbReference type="Proteomes" id="UP000320314">
    <property type="component" value="Unassembled WGS sequence"/>
</dbReference>
<dbReference type="PANTHER" id="PTHR30193:SF18">
    <property type="entry name" value="OSMOPROTECTIVE COMPOUNDS UPTAKE PERMEASE PROTEIN GGTC"/>
    <property type="match status" value="1"/>
</dbReference>
<dbReference type="Pfam" id="PF00528">
    <property type="entry name" value="BPD_transp_1"/>
    <property type="match status" value="1"/>
</dbReference>
<keyword evidence="3" id="KW-1003">Cell membrane</keyword>
<evidence type="ECO:0000256" key="2">
    <source>
        <dbReference type="ARBA" id="ARBA00022448"/>
    </source>
</evidence>
<evidence type="ECO:0000256" key="6">
    <source>
        <dbReference type="ARBA" id="ARBA00023136"/>
    </source>
</evidence>
<protein>
    <submittedName>
        <fullName evidence="9">Sugar ABC transporter permease</fullName>
    </submittedName>
</protein>
<keyword evidence="2 7" id="KW-0813">Transport</keyword>
<keyword evidence="6 7" id="KW-0472">Membrane</keyword>
<evidence type="ECO:0000256" key="3">
    <source>
        <dbReference type="ARBA" id="ARBA00022475"/>
    </source>
</evidence>
<evidence type="ECO:0000259" key="8">
    <source>
        <dbReference type="PROSITE" id="PS50928"/>
    </source>
</evidence>
<feature type="transmembrane region" description="Helical" evidence="7">
    <location>
        <begin position="78"/>
        <end position="101"/>
    </location>
</feature>
<reference evidence="9 10" key="1">
    <citation type="submission" date="2019-06" db="EMBL/GenBank/DDBJ databases">
        <authorList>
            <person name="Li M."/>
        </authorList>
    </citation>
    <scope>NUCLEOTIDE SEQUENCE [LARGE SCALE GENOMIC DNA]</scope>
    <source>
        <strain evidence="9 10">BGMRC6574</strain>
    </source>
</reference>
<dbReference type="PANTHER" id="PTHR30193">
    <property type="entry name" value="ABC TRANSPORTER PERMEASE PROTEIN"/>
    <property type="match status" value="1"/>
</dbReference>
<evidence type="ECO:0000313" key="9">
    <source>
        <dbReference type="EMBL" id="TPW27167.1"/>
    </source>
</evidence>
<dbReference type="GO" id="GO:0055085">
    <property type="term" value="P:transmembrane transport"/>
    <property type="evidence" value="ECO:0007669"/>
    <property type="project" value="InterPro"/>
</dbReference>
<dbReference type="RefSeq" id="WP_141167411.1">
    <property type="nucleotide sequence ID" value="NZ_VHLH01000023.1"/>
</dbReference>
<dbReference type="Gene3D" id="1.10.3720.10">
    <property type="entry name" value="MetI-like"/>
    <property type="match status" value="1"/>
</dbReference>
<feature type="transmembrane region" description="Helical" evidence="7">
    <location>
        <begin position="202"/>
        <end position="224"/>
    </location>
</feature>
<dbReference type="SUPFAM" id="SSF160964">
    <property type="entry name" value="MalF N-terminal region-like"/>
    <property type="match status" value="1"/>
</dbReference>
<dbReference type="InterPro" id="IPR035906">
    <property type="entry name" value="MetI-like_sf"/>
</dbReference>
<dbReference type="SUPFAM" id="SSF161098">
    <property type="entry name" value="MetI-like"/>
    <property type="match status" value="1"/>
</dbReference>
<comment type="similarity">
    <text evidence="7">Belongs to the binding-protein-dependent transport system permease family.</text>
</comment>
<name>A0A506U5F6_9HYPH</name>
<gene>
    <name evidence="9" type="ORF">FJU11_12555</name>
</gene>
<dbReference type="InterPro" id="IPR000515">
    <property type="entry name" value="MetI-like"/>
</dbReference>
<dbReference type="OrthoDB" id="9805974at2"/>
<keyword evidence="10" id="KW-1185">Reference proteome</keyword>
<dbReference type="EMBL" id="VHLH01000023">
    <property type="protein sequence ID" value="TPW27167.1"/>
    <property type="molecule type" value="Genomic_DNA"/>
</dbReference>
<feature type="transmembrane region" description="Helical" evidence="7">
    <location>
        <begin position="52"/>
        <end position="72"/>
    </location>
</feature>
<evidence type="ECO:0000256" key="1">
    <source>
        <dbReference type="ARBA" id="ARBA00004651"/>
    </source>
</evidence>
<dbReference type="InterPro" id="IPR051393">
    <property type="entry name" value="ABC_transporter_permease"/>
</dbReference>
<feature type="transmembrane region" description="Helical" evidence="7">
    <location>
        <begin position="6"/>
        <end position="24"/>
    </location>
</feature>
<dbReference type="CDD" id="cd06261">
    <property type="entry name" value="TM_PBP2"/>
    <property type="match status" value="1"/>
</dbReference>
<evidence type="ECO:0000313" key="10">
    <source>
        <dbReference type="Proteomes" id="UP000320314"/>
    </source>
</evidence>
<comment type="caution">
    <text evidence="9">The sequence shown here is derived from an EMBL/GenBank/DDBJ whole genome shotgun (WGS) entry which is preliminary data.</text>
</comment>
<feature type="transmembrane region" description="Helical" evidence="7">
    <location>
        <begin position="178"/>
        <end position="196"/>
    </location>
</feature>
<feature type="transmembrane region" description="Helical" evidence="7">
    <location>
        <begin position="245"/>
        <end position="270"/>
    </location>
</feature>
<evidence type="ECO:0000256" key="4">
    <source>
        <dbReference type="ARBA" id="ARBA00022692"/>
    </source>
</evidence>
<feature type="transmembrane region" description="Helical" evidence="7">
    <location>
        <begin position="146"/>
        <end position="166"/>
    </location>
</feature>
<dbReference type="GO" id="GO:0005886">
    <property type="term" value="C:plasma membrane"/>
    <property type="evidence" value="ECO:0007669"/>
    <property type="project" value="UniProtKB-SubCell"/>
</dbReference>
<accession>A0A506U5F6</accession>
<sequence>MGHLVYALVTVVIGLAGAAIYFYASNLLLDRALPYRDAEGARASRNLRRANAIRPWLFMLPAIVILSVYLVYPVLESIWLSFHGKAGIDFVGLSNYHWMLVDPEFRESIVNNLLWLLIVPALSTFFGLVIAALADRIWWGNIAKSLIFMPMAISFVGASVIWKFIYDFRPAGSEQIGLLNAVVVFFGGNPHAWITIPFWNSVFLMVILVWIQTGFAMVILSAALRSIPDETIEAAVIDGANGLQIFFKIMVPQIWGTIAVVWTTITILVLKVFDIVLAMTNGQWDTQVLANLMFEWMFRGGGDFGRGAVIALVIMVLVVPIMIWNIHNARQELR</sequence>
<keyword evidence="4 7" id="KW-0812">Transmembrane</keyword>
<feature type="transmembrane region" description="Helical" evidence="7">
    <location>
        <begin position="113"/>
        <end position="134"/>
    </location>
</feature>